<evidence type="ECO:0000256" key="6">
    <source>
        <dbReference type="ARBA" id="ARBA00023284"/>
    </source>
</evidence>
<evidence type="ECO:0000256" key="2">
    <source>
        <dbReference type="ARBA" id="ARBA00008987"/>
    </source>
</evidence>
<sequence>MVQKVEIEGFDAFIEQVDKFKPSGKPIFVLFSGSKDANGKSWCPDCVVAEPVVKGALDKAPDDAIFLYVGVGPRDFWKDRNNVFRTDARTKLKSVPTLMLFGGPQRLEEEQCAKADMVEMLFEDA</sequence>
<keyword evidence="5" id="KW-1015">Disulfide bond</keyword>
<gene>
    <name evidence="8" type="ORF">SK128_022704</name>
</gene>
<dbReference type="GO" id="GO:0047134">
    <property type="term" value="F:protein-disulfide reductase [NAD(P)H] activity"/>
    <property type="evidence" value="ECO:0007669"/>
    <property type="project" value="InterPro"/>
</dbReference>
<evidence type="ECO:0000313" key="9">
    <source>
        <dbReference type="Proteomes" id="UP001381693"/>
    </source>
</evidence>
<evidence type="ECO:0000313" key="8">
    <source>
        <dbReference type="EMBL" id="KAK7070649.1"/>
    </source>
</evidence>
<dbReference type="EMBL" id="JAXCGZ010015275">
    <property type="protein sequence ID" value="KAK7070649.1"/>
    <property type="molecule type" value="Genomic_DNA"/>
</dbReference>
<keyword evidence="9" id="KW-1185">Reference proteome</keyword>
<evidence type="ECO:0000256" key="3">
    <source>
        <dbReference type="ARBA" id="ARBA00016949"/>
    </source>
</evidence>
<proteinExistence type="inferred from homology"/>
<organism evidence="8 9">
    <name type="scientific">Halocaridina rubra</name>
    <name type="common">Hawaiian red shrimp</name>
    <dbReference type="NCBI Taxonomy" id="373956"/>
    <lineage>
        <taxon>Eukaryota</taxon>
        <taxon>Metazoa</taxon>
        <taxon>Ecdysozoa</taxon>
        <taxon>Arthropoda</taxon>
        <taxon>Crustacea</taxon>
        <taxon>Multicrustacea</taxon>
        <taxon>Malacostraca</taxon>
        <taxon>Eumalacostraca</taxon>
        <taxon>Eucarida</taxon>
        <taxon>Decapoda</taxon>
        <taxon>Pleocyemata</taxon>
        <taxon>Caridea</taxon>
        <taxon>Atyoidea</taxon>
        <taxon>Atyidae</taxon>
        <taxon>Halocaridina</taxon>
    </lineage>
</organism>
<keyword evidence="4" id="KW-0963">Cytoplasm</keyword>
<dbReference type="GO" id="GO:0005829">
    <property type="term" value="C:cytosol"/>
    <property type="evidence" value="ECO:0007669"/>
    <property type="project" value="TreeGrafter"/>
</dbReference>
<dbReference type="Pfam" id="PF06110">
    <property type="entry name" value="TXD17-like_Trx"/>
    <property type="match status" value="1"/>
</dbReference>
<dbReference type="FunFam" id="3.40.30.10:FF:000124">
    <property type="entry name" value="Thioredoxin domain-containing 17"/>
    <property type="match status" value="1"/>
</dbReference>
<dbReference type="SUPFAM" id="SSF52833">
    <property type="entry name" value="Thioredoxin-like"/>
    <property type="match status" value="1"/>
</dbReference>
<dbReference type="PANTHER" id="PTHR12452:SF0">
    <property type="entry name" value="THIOREDOXIN DOMAIN-CONTAINING PROTEIN 17"/>
    <property type="match status" value="1"/>
</dbReference>
<evidence type="ECO:0000259" key="7">
    <source>
        <dbReference type="Pfam" id="PF06110"/>
    </source>
</evidence>
<comment type="subcellular location">
    <subcellularLocation>
        <location evidence="1">Cytoplasm</location>
    </subcellularLocation>
</comment>
<comment type="similarity">
    <text evidence="2">Belongs to the thioredoxin family.</text>
</comment>
<reference evidence="8 9" key="1">
    <citation type="submission" date="2023-11" db="EMBL/GenBank/DDBJ databases">
        <title>Halocaridina rubra genome assembly.</title>
        <authorList>
            <person name="Smith C."/>
        </authorList>
    </citation>
    <scope>NUCLEOTIDE SEQUENCE [LARGE SCALE GENOMIC DNA]</scope>
    <source>
        <strain evidence="8">EP-1</strain>
        <tissue evidence="8">Whole</tissue>
    </source>
</reference>
<protein>
    <recommendedName>
        <fullName evidence="3">Thioredoxin domain-containing protein 17</fullName>
    </recommendedName>
</protein>
<dbReference type="InterPro" id="IPR036249">
    <property type="entry name" value="Thioredoxin-like_sf"/>
</dbReference>
<dbReference type="Proteomes" id="UP001381693">
    <property type="component" value="Unassembled WGS sequence"/>
</dbReference>
<keyword evidence="6" id="KW-0676">Redox-active center</keyword>
<dbReference type="PANTHER" id="PTHR12452">
    <property type="entry name" value="42-9-9 PROTEIN-RELATED"/>
    <property type="match status" value="1"/>
</dbReference>
<dbReference type="InterPro" id="IPR010357">
    <property type="entry name" value="TXNDC17_dom"/>
</dbReference>
<comment type="caution">
    <text evidence="8">The sequence shown here is derived from an EMBL/GenBank/DDBJ whole genome shotgun (WGS) entry which is preliminary data.</text>
</comment>
<feature type="domain" description="Thioredoxin" evidence="7">
    <location>
        <begin position="7"/>
        <end position="124"/>
    </location>
</feature>
<name>A0AAN8X0H5_HALRR</name>
<accession>A0AAN8X0H5</accession>
<evidence type="ECO:0000256" key="4">
    <source>
        <dbReference type="ARBA" id="ARBA00022490"/>
    </source>
</evidence>
<dbReference type="InterPro" id="IPR045108">
    <property type="entry name" value="TXNDC17-like"/>
</dbReference>
<dbReference type="AlphaFoldDB" id="A0AAN8X0H5"/>
<evidence type="ECO:0000256" key="1">
    <source>
        <dbReference type="ARBA" id="ARBA00004496"/>
    </source>
</evidence>
<evidence type="ECO:0000256" key="5">
    <source>
        <dbReference type="ARBA" id="ARBA00023157"/>
    </source>
</evidence>
<dbReference type="Gene3D" id="3.40.30.10">
    <property type="entry name" value="Glutaredoxin"/>
    <property type="match status" value="1"/>
</dbReference>
<dbReference type="CDD" id="cd02952">
    <property type="entry name" value="TRP14_like"/>
    <property type="match status" value="1"/>
</dbReference>